<feature type="domain" description="Chorismate mutase" evidence="2">
    <location>
        <begin position="1"/>
        <end position="91"/>
    </location>
</feature>
<dbReference type="PROSITE" id="PS51168">
    <property type="entry name" value="CHORISMATE_MUT_2"/>
    <property type="match status" value="1"/>
</dbReference>
<dbReference type="PANTHER" id="PTHR38041">
    <property type="entry name" value="CHORISMATE MUTASE"/>
    <property type="match status" value="1"/>
</dbReference>
<protein>
    <submittedName>
        <fullName evidence="3">Monofunctional chorismate mutase</fullName>
    </submittedName>
</protein>
<gene>
    <name evidence="3" type="ORF">QOZ93_002214</name>
</gene>
<evidence type="ECO:0000256" key="1">
    <source>
        <dbReference type="ARBA" id="ARBA00023235"/>
    </source>
</evidence>
<dbReference type="InterPro" id="IPR011279">
    <property type="entry name" value="Chorismate_mutase_GmP"/>
</dbReference>
<dbReference type="SUPFAM" id="SSF48600">
    <property type="entry name" value="Chorismate mutase II"/>
    <property type="match status" value="1"/>
</dbReference>
<dbReference type="InterPro" id="IPR051331">
    <property type="entry name" value="Chorismate_mutase-related"/>
</dbReference>
<accession>A0ABU0JTN1</accession>
<dbReference type="Gene3D" id="1.20.59.10">
    <property type="entry name" value="Chorismate mutase"/>
    <property type="match status" value="1"/>
</dbReference>
<evidence type="ECO:0000313" key="3">
    <source>
        <dbReference type="EMBL" id="MDQ0480466.1"/>
    </source>
</evidence>
<dbReference type="InterPro" id="IPR036979">
    <property type="entry name" value="CM_dom_sf"/>
</dbReference>
<evidence type="ECO:0000313" key="4">
    <source>
        <dbReference type="Proteomes" id="UP001224418"/>
    </source>
</evidence>
<evidence type="ECO:0000259" key="2">
    <source>
        <dbReference type="PROSITE" id="PS51168"/>
    </source>
</evidence>
<dbReference type="InterPro" id="IPR002701">
    <property type="entry name" value="CM_II_prokaryot"/>
</dbReference>
<dbReference type="NCBIfam" id="TIGR01805">
    <property type="entry name" value="CM_mono_grmpos"/>
    <property type="match status" value="1"/>
</dbReference>
<dbReference type="Pfam" id="PF01817">
    <property type="entry name" value="CM_2"/>
    <property type="match status" value="1"/>
</dbReference>
<dbReference type="EMBL" id="JAUSWN010000020">
    <property type="protein sequence ID" value="MDQ0480466.1"/>
    <property type="molecule type" value="Genomic_DNA"/>
</dbReference>
<keyword evidence="4" id="KW-1185">Reference proteome</keyword>
<dbReference type="Proteomes" id="UP001224418">
    <property type="component" value="Unassembled WGS sequence"/>
</dbReference>
<dbReference type="RefSeq" id="WP_162630326.1">
    <property type="nucleotide sequence ID" value="NZ_BAAACJ010000035.1"/>
</dbReference>
<comment type="caution">
    <text evidence="3">The sequence shown here is derived from an EMBL/GenBank/DDBJ whole genome shotgun (WGS) entry which is preliminary data.</text>
</comment>
<proteinExistence type="predicted"/>
<keyword evidence="1" id="KW-0413">Isomerase</keyword>
<dbReference type="PANTHER" id="PTHR38041:SF1">
    <property type="entry name" value="CHORISMATE MUTASE"/>
    <property type="match status" value="1"/>
</dbReference>
<organism evidence="3 4">
    <name type="scientific">Hathewaya limosa</name>
    <name type="common">Clostridium limosum</name>
    <dbReference type="NCBI Taxonomy" id="1536"/>
    <lineage>
        <taxon>Bacteria</taxon>
        <taxon>Bacillati</taxon>
        <taxon>Bacillota</taxon>
        <taxon>Clostridia</taxon>
        <taxon>Eubacteriales</taxon>
        <taxon>Clostridiaceae</taxon>
        <taxon>Hathewaya</taxon>
    </lineage>
</organism>
<reference evidence="3 4" key="1">
    <citation type="submission" date="2023-07" db="EMBL/GenBank/DDBJ databases">
        <title>Genomic Encyclopedia of Type Strains, Phase IV (KMG-IV): sequencing the most valuable type-strain genomes for metagenomic binning, comparative biology and taxonomic classification.</title>
        <authorList>
            <person name="Goeker M."/>
        </authorList>
    </citation>
    <scope>NUCLEOTIDE SEQUENCE [LARGE SCALE GENOMIC DNA]</scope>
    <source>
        <strain evidence="3 4">DSM 1400</strain>
    </source>
</reference>
<dbReference type="InterPro" id="IPR036263">
    <property type="entry name" value="Chorismate_II_sf"/>
</dbReference>
<name>A0ABU0JTN1_HATLI</name>
<dbReference type="SMART" id="SM00830">
    <property type="entry name" value="CM_2"/>
    <property type="match status" value="1"/>
</dbReference>
<sequence length="94" mass="11317">MDKKLNLQELREKINNIDKELVGLLEQRFQCVMEIGMYKKENLIPVLDSKRELEVIEKSKNLLNNPQYDKYLEKLYTEIMKTCRQLQKDNVLDK</sequence>